<dbReference type="SUPFAM" id="SSF48403">
    <property type="entry name" value="Ankyrin repeat"/>
    <property type="match status" value="1"/>
</dbReference>
<name>A0ABN9TW03_9DINO</name>
<protein>
    <submittedName>
        <fullName evidence="2">Uncharacterized protein</fullName>
    </submittedName>
</protein>
<reference evidence="2" key="1">
    <citation type="submission" date="2023-10" db="EMBL/GenBank/DDBJ databases">
        <authorList>
            <person name="Chen Y."/>
            <person name="Shah S."/>
            <person name="Dougan E. K."/>
            <person name="Thang M."/>
            <person name="Chan C."/>
        </authorList>
    </citation>
    <scope>NUCLEOTIDE SEQUENCE [LARGE SCALE GENOMIC DNA]</scope>
</reference>
<evidence type="ECO:0000256" key="1">
    <source>
        <dbReference type="SAM" id="MobiDB-lite"/>
    </source>
</evidence>
<feature type="region of interest" description="Disordered" evidence="1">
    <location>
        <begin position="61"/>
        <end position="95"/>
    </location>
</feature>
<sequence>MHFGHLWAAFRMDYSTNQPDVPQLPTSLVSPVKAACDSDDASSESPKRVSEAALLVQGPSTCAPGESASQTVWTTPPSTPRVRSGLPAAPPSPQFGEPRAEPLLLALERNCTKQVRLAIEADPEAAKEPFWDSRFEWPLCAAIRLRCSVEVVRLLIENGAEVGVESVGGQSPLQLLSTGTEDHLIDLRRMSNTQPGAAEWIESMRQSTAQFELGVATALLNAGADPAAHHGDPRMGSFSSQELARRSGKDHLTDLYEAHVRCYNQPRSTRISEVTSKPGHLGSVALWSLP</sequence>
<feature type="compositionally biased region" description="Polar residues" evidence="1">
    <location>
        <begin position="67"/>
        <end position="76"/>
    </location>
</feature>
<evidence type="ECO:0000313" key="2">
    <source>
        <dbReference type="EMBL" id="CAK0850067.1"/>
    </source>
</evidence>
<dbReference type="EMBL" id="CAUYUJ010015117">
    <property type="protein sequence ID" value="CAK0850067.1"/>
    <property type="molecule type" value="Genomic_DNA"/>
</dbReference>
<dbReference type="InterPro" id="IPR036770">
    <property type="entry name" value="Ankyrin_rpt-contain_sf"/>
</dbReference>
<dbReference type="Gene3D" id="1.25.40.20">
    <property type="entry name" value="Ankyrin repeat-containing domain"/>
    <property type="match status" value="1"/>
</dbReference>
<comment type="caution">
    <text evidence="2">The sequence shown here is derived from an EMBL/GenBank/DDBJ whole genome shotgun (WGS) entry which is preliminary data.</text>
</comment>
<gene>
    <name evidence="2" type="ORF">PCOR1329_LOCUS42602</name>
</gene>
<proteinExistence type="predicted"/>
<dbReference type="Proteomes" id="UP001189429">
    <property type="component" value="Unassembled WGS sequence"/>
</dbReference>
<keyword evidence="3" id="KW-1185">Reference proteome</keyword>
<organism evidence="2 3">
    <name type="scientific">Prorocentrum cordatum</name>
    <dbReference type="NCBI Taxonomy" id="2364126"/>
    <lineage>
        <taxon>Eukaryota</taxon>
        <taxon>Sar</taxon>
        <taxon>Alveolata</taxon>
        <taxon>Dinophyceae</taxon>
        <taxon>Prorocentrales</taxon>
        <taxon>Prorocentraceae</taxon>
        <taxon>Prorocentrum</taxon>
    </lineage>
</organism>
<accession>A0ABN9TW03</accession>
<evidence type="ECO:0000313" key="3">
    <source>
        <dbReference type="Proteomes" id="UP001189429"/>
    </source>
</evidence>